<keyword evidence="6" id="KW-1185">Reference proteome</keyword>
<gene>
    <name evidence="5" type="primary">ytrA</name>
    <name evidence="5" type="ORF">SV7mr_27790</name>
</gene>
<dbReference type="InterPro" id="IPR036390">
    <property type="entry name" value="WH_DNA-bd_sf"/>
</dbReference>
<dbReference type="InterPro" id="IPR000524">
    <property type="entry name" value="Tscrpt_reg_HTH_GntR"/>
</dbReference>
<proteinExistence type="predicted"/>
<dbReference type="CDD" id="cd07377">
    <property type="entry name" value="WHTH_GntR"/>
    <property type="match status" value="1"/>
</dbReference>
<dbReference type="EMBL" id="CP036272">
    <property type="protein sequence ID" value="QDT60259.1"/>
    <property type="molecule type" value="Genomic_DNA"/>
</dbReference>
<name>A0A517SVV6_9BACT</name>
<sequence length="145" mass="16003">MYFSIDVHSDTAIYLQLVRQIKFAIASGTLRPGQLLPSVRMLSQQVALNPNTVSRAFNQLQTDGVIEALRGRGMVVCEQAPKHCRKDREMVVNERIGAIMTEAWNAGLSRTQIESYVQSHLDDLAQRTPTALQSSADSTNGQSAD</sequence>
<dbReference type="PROSITE" id="PS50949">
    <property type="entry name" value="HTH_GNTR"/>
    <property type="match status" value="1"/>
</dbReference>
<evidence type="ECO:0000256" key="2">
    <source>
        <dbReference type="ARBA" id="ARBA00023125"/>
    </source>
</evidence>
<keyword evidence="3" id="KW-0804">Transcription</keyword>
<dbReference type="RefSeq" id="WP_145272658.1">
    <property type="nucleotide sequence ID" value="NZ_CP036272.1"/>
</dbReference>
<evidence type="ECO:0000259" key="4">
    <source>
        <dbReference type="PROSITE" id="PS50949"/>
    </source>
</evidence>
<dbReference type="PANTHER" id="PTHR38445">
    <property type="entry name" value="HTH-TYPE TRANSCRIPTIONAL REPRESSOR YTRA"/>
    <property type="match status" value="1"/>
</dbReference>
<dbReference type="PANTHER" id="PTHR38445:SF7">
    <property type="entry name" value="GNTR-FAMILY TRANSCRIPTIONAL REGULATOR"/>
    <property type="match status" value="1"/>
</dbReference>
<dbReference type="AlphaFoldDB" id="A0A517SVV6"/>
<protein>
    <submittedName>
        <fullName evidence="5">HTH-type transcriptional repressor YtrA</fullName>
    </submittedName>
</protein>
<accession>A0A517SVV6</accession>
<keyword evidence="2" id="KW-0238">DNA-binding</keyword>
<dbReference type="SUPFAM" id="SSF46785">
    <property type="entry name" value="Winged helix' DNA-binding domain"/>
    <property type="match status" value="1"/>
</dbReference>
<evidence type="ECO:0000313" key="6">
    <source>
        <dbReference type="Proteomes" id="UP000315003"/>
    </source>
</evidence>
<organism evidence="5 6">
    <name type="scientific">Stieleria bergensis</name>
    <dbReference type="NCBI Taxonomy" id="2528025"/>
    <lineage>
        <taxon>Bacteria</taxon>
        <taxon>Pseudomonadati</taxon>
        <taxon>Planctomycetota</taxon>
        <taxon>Planctomycetia</taxon>
        <taxon>Pirellulales</taxon>
        <taxon>Pirellulaceae</taxon>
        <taxon>Stieleria</taxon>
    </lineage>
</organism>
<evidence type="ECO:0000313" key="5">
    <source>
        <dbReference type="EMBL" id="QDT60259.1"/>
    </source>
</evidence>
<dbReference type="GO" id="GO:0003677">
    <property type="term" value="F:DNA binding"/>
    <property type="evidence" value="ECO:0007669"/>
    <property type="project" value="UniProtKB-KW"/>
</dbReference>
<keyword evidence="1" id="KW-0805">Transcription regulation</keyword>
<dbReference type="Pfam" id="PF00392">
    <property type="entry name" value="GntR"/>
    <property type="match status" value="1"/>
</dbReference>
<dbReference type="InterPro" id="IPR036388">
    <property type="entry name" value="WH-like_DNA-bd_sf"/>
</dbReference>
<dbReference type="SMART" id="SM00345">
    <property type="entry name" value="HTH_GNTR"/>
    <property type="match status" value="1"/>
</dbReference>
<feature type="domain" description="HTH gntR-type" evidence="4">
    <location>
        <begin position="11"/>
        <end position="79"/>
    </location>
</feature>
<reference evidence="5 6" key="1">
    <citation type="submission" date="2019-02" db="EMBL/GenBank/DDBJ databases">
        <title>Deep-cultivation of Planctomycetes and their phenomic and genomic characterization uncovers novel biology.</title>
        <authorList>
            <person name="Wiegand S."/>
            <person name="Jogler M."/>
            <person name="Boedeker C."/>
            <person name="Pinto D."/>
            <person name="Vollmers J."/>
            <person name="Rivas-Marin E."/>
            <person name="Kohn T."/>
            <person name="Peeters S.H."/>
            <person name="Heuer A."/>
            <person name="Rast P."/>
            <person name="Oberbeckmann S."/>
            <person name="Bunk B."/>
            <person name="Jeske O."/>
            <person name="Meyerdierks A."/>
            <person name="Storesund J.E."/>
            <person name="Kallscheuer N."/>
            <person name="Luecker S."/>
            <person name="Lage O.M."/>
            <person name="Pohl T."/>
            <person name="Merkel B.J."/>
            <person name="Hornburger P."/>
            <person name="Mueller R.-W."/>
            <person name="Bruemmer F."/>
            <person name="Labrenz M."/>
            <person name="Spormann A.M."/>
            <person name="Op den Camp H."/>
            <person name="Overmann J."/>
            <person name="Amann R."/>
            <person name="Jetten M.S.M."/>
            <person name="Mascher T."/>
            <person name="Medema M.H."/>
            <person name="Devos D.P."/>
            <person name="Kaster A.-K."/>
            <person name="Ovreas L."/>
            <person name="Rohde M."/>
            <person name="Galperin M.Y."/>
            <person name="Jogler C."/>
        </authorList>
    </citation>
    <scope>NUCLEOTIDE SEQUENCE [LARGE SCALE GENOMIC DNA]</scope>
    <source>
        <strain evidence="5 6">SV_7m_r</strain>
    </source>
</reference>
<evidence type="ECO:0000256" key="3">
    <source>
        <dbReference type="ARBA" id="ARBA00023163"/>
    </source>
</evidence>
<dbReference type="Gene3D" id="1.10.10.10">
    <property type="entry name" value="Winged helix-like DNA-binding domain superfamily/Winged helix DNA-binding domain"/>
    <property type="match status" value="1"/>
</dbReference>
<dbReference type="GO" id="GO:0003700">
    <property type="term" value="F:DNA-binding transcription factor activity"/>
    <property type="evidence" value="ECO:0007669"/>
    <property type="project" value="InterPro"/>
</dbReference>
<dbReference type="Proteomes" id="UP000315003">
    <property type="component" value="Chromosome"/>
</dbReference>
<evidence type="ECO:0000256" key="1">
    <source>
        <dbReference type="ARBA" id="ARBA00023015"/>
    </source>
</evidence>
<dbReference type="OrthoDB" id="9801546at2"/>